<dbReference type="EMBL" id="FXZK01000008">
    <property type="protein sequence ID" value="SMY09276.1"/>
    <property type="molecule type" value="Genomic_DNA"/>
</dbReference>
<name>A0A238LJY8_9RHOB</name>
<evidence type="ECO:0000313" key="4">
    <source>
        <dbReference type="Proteomes" id="UP000201613"/>
    </source>
</evidence>
<protein>
    <submittedName>
        <fullName evidence="3">Putative oxidoreductase</fullName>
        <ecNumber evidence="3">1.-.-.-</ecNumber>
    </submittedName>
</protein>
<gene>
    <name evidence="3" type="ORF">LOM8899_03441</name>
</gene>
<dbReference type="InterPro" id="IPR036291">
    <property type="entry name" value="NAD(P)-bd_dom_sf"/>
</dbReference>
<dbReference type="PANTHER" id="PTHR42879:SF2">
    <property type="entry name" value="3-OXOACYL-[ACYL-CARRIER-PROTEIN] REDUCTASE FABG"/>
    <property type="match status" value="1"/>
</dbReference>
<evidence type="ECO:0000313" key="3">
    <source>
        <dbReference type="EMBL" id="SMY09276.1"/>
    </source>
</evidence>
<accession>A0A238LJY8</accession>
<evidence type="ECO:0000256" key="1">
    <source>
        <dbReference type="ARBA" id="ARBA00006484"/>
    </source>
</evidence>
<proteinExistence type="inferred from homology"/>
<dbReference type="EC" id="1.-.-.-" evidence="3"/>
<dbReference type="InterPro" id="IPR050259">
    <property type="entry name" value="SDR"/>
</dbReference>
<dbReference type="PANTHER" id="PTHR42879">
    <property type="entry name" value="3-OXOACYL-(ACYL-CARRIER-PROTEIN) REDUCTASE"/>
    <property type="match status" value="1"/>
</dbReference>
<dbReference type="AlphaFoldDB" id="A0A238LJY8"/>
<dbReference type="CDD" id="cd05233">
    <property type="entry name" value="SDR_c"/>
    <property type="match status" value="1"/>
</dbReference>
<dbReference type="Gene3D" id="3.40.50.720">
    <property type="entry name" value="NAD(P)-binding Rossmann-like Domain"/>
    <property type="match status" value="1"/>
</dbReference>
<keyword evidence="4" id="KW-1185">Reference proteome</keyword>
<sequence>MPPSGKVCIVTGASSGIGQSLAVAMASRGDLVLAIGRSAERLADTRAQLEAAGSAAHQTLQLDVASEADMATLRGIAEDLGRVDILIASAAVGRGLGGRALPWPTAELPVENWQAMVDVNLHGVFLANMAVLPLMQAQENGDIVNICSSTTPRGLRGTALAPGYAATKFALADFGRTLAQEVAPDGVRVRTIFPGPVESPLIKDTLLDGPFGGRISDTSFADALLGLIDLGQDGVVIDPHFLPVPSRSRKRRGKPPKQET</sequence>
<dbReference type="InterPro" id="IPR002347">
    <property type="entry name" value="SDR_fam"/>
</dbReference>
<dbReference type="PRINTS" id="PR00081">
    <property type="entry name" value="GDHRDH"/>
</dbReference>
<dbReference type="Proteomes" id="UP000201613">
    <property type="component" value="Unassembled WGS sequence"/>
</dbReference>
<evidence type="ECO:0000256" key="2">
    <source>
        <dbReference type="RuleBase" id="RU000363"/>
    </source>
</evidence>
<dbReference type="SUPFAM" id="SSF51735">
    <property type="entry name" value="NAD(P)-binding Rossmann-fold domains"/>
    <property type="match status" value="1"/>
</dbReference>
<comment type="similarity">
    <text evidence="1 2">Belongs to the short-chain dehydrogenases/reductases (SDR) family.</text>
</comment>
<keyword evidence="3" id="KW-0560">Oxidoreductase</keyword>
<reference evidence="3 4" key="1">
    <citation type="submission" date="2017-05" db="EMBL/GenBank/DDBJ databases">
        <authorList>
            <person name="Song R."/>
            <person name="Chenine A.L."/>
            <person name="Ruprecht R.M."/>
        </authorList>
    </citation>
    <scope>NUCLEOTIDE SEQUENCE [LARGE SCALE GENOMIC DNA]</scope>
    <source>
        <strain evidence="3 4">CECT 8899</strain>
    </source>
</reference>
<organism evidence="3 4">
    <name type="scientific">Flavimaricola marinus</name>
    <dbReference type="NCBI Taxonomy" id="1819565"/>
    <lineage>
        <taxon>Bacteria</taxon>
        <taxon>Pseudomonadati</taxon>
        <taxon>Pseudomonadota</taxon>
        <taxon>Alphaproteobacteria</taxon>
        <taxon>Rhodobacterales</taxon>
        <taxon>Paracoccaceae</taxon>
        <taxon>Flavimaricola</taxon>
    </lineage>
</organism>
<dbReference type="RefSeq" id="WP_093993466.1">
    <property type="nucleotide sequence ID" value="NZ_FXZK01000008.1"/>
</dbReference>
<dbReference type="GO" id="GO:0016491">
    <property type="term" value="F:oxidoreductase activity"/>
    <property type="evidence" value="ECO:0007669"/>
    <property type="project" value="UniProtKB-KW"/>
</dbReference>
<dbReference type="Pfam" id="PF00106">
    <property type="entry name" value="adh_short"/>
    <property type="match status" value="1"/>
</dbReference>
<dbReference type="OrthoDB" id="335726at2"/>
<dbReference type="PRINTS" id="PR00080">
    <property type="entry name" value="SDRFAMILY"/>
</dbReference>